<evidence type="ECO:0000256" key="1">
    <source>
        <dbReference type="ARBA" id="ARBA00004141"/>
    </source>
</evidence>
<keyword evidence="7" id="KW-0436">Ligase</keyword>
<evidence type="ECO:0000256" key="3">
    <source>
        <dbReference type="ARBA" id="ARBA00022989"/>
    </source>
</evidence>
<feature type="transmembrane region" description="Helical" evidence="5">
    <location>
        <begin position="112"/>
        <end position="132"/>
    </location>
</feature>
<accession>A0A5C6UUR4</accession>
<feature type="transmembrane region" description="Helical" evidence="5">
    <location>
        <begin position="385"/>
        <end position="408"/>
    </location>
</feature>
<dbReference type="Pfam" id="PF04932">
    <property type="entry name" value="Wzy_C"/>
    <property type="match status" value="1"/>
</dbReference>
<comment type="caution">
    <text evidence="7">The sequence shown here is derived from an EMBL/GenBank/DDBJ whole genome shotgun (WGS) entry which is preliminary data.</text>
</comment>
<keyword evidence="4 5" id="KW-0472">Membrane</keyword>
<dbReference type="InterPro" id="IPR007016">
    <property type="entry name" value="O-antigen_ligase-rel_domated"/>
</dbReference>
<dbReference type="PANTHER" id="PTHR37422">
    <property type="entry name" value="TEICHURONIC ACID BIOSYNTHESIS PROTEIN TUAE"/>
    <property type="match status" value="1"/>
</dbReference>
<dbReference type="RefSeq" id="WP_147015011.1">
    <property type="nucleotide sequence ID" value="NZ_VORB01000008.1"/>
</dbReference>
<feature type="transmembrane region" description="Helical" evidence="5">
    <location>
        <begin position="251"/>
        <end position="267"/>
    </location>
</feature>
<evidence type="ECO:0000256" key="2">
    <source>
        <dbReference type="ARBA" id="ARBA00022692"/>
    </source>
</evidence>
<dbReference type="GO" id="GO:0016020">
    <property type="term" value="C:membrane"/>
    <property type="evidence" value="ECO:0007669"/>
    <property type="project" value="UniProtKB-SubCell"/>
</dbReference>
<feature type="transmembrane region" description="Helical" evidence="5">
    <location>
        <begin position="138"/>
        <end position="160"/>
    </location>
</feature>
<sequence length="476" mass="52110">MSATDSTFKRLVLMLGALILALIVSLCITKFGVTPAVALMAIPIGLIYVYWVVQKPMIGVYSTLIIAFFCLGLARYKDGTWGLLIDGTVALTLVATLLNTRIDKSLSKLSNVGFATTAIWFIATFLELFNPIAPTMAAWFYAVRGVSLYAILFLPACLWLLQDEKNIKGIIAAWLILATLGALWGIKQKYIGLDWAETAWINGPNGKTHMLRGKLRVFSFFSDSGQYSAVMCHASLVAFILFTGPFSKQKKAIFLAIALVTFYGLVISGTRGAFAVAAGGGLLYLLIIRNFRLFAAGLSGMILFFCFLKFTSIGSGIYDIQRMRTALDPNNPSLQVRIENQKLLAAYLVDKPFGKGIGSGGSWAKRFAPNSFLADVPLDSWYVKIWVETGVVGLALHIFLILVVTFYGARRVYLMDPSPYRTILNAMVSGYFGIAVASYGNQIYGQAPTGIIIIISIAILSTDITKNKEIAIRNNH</sequence>
<proteinExistence type="predicted"/>
<feature type="transmembrane region" description="Helical" evidence="5">
    <location>
        <begin position="81"/>
        <end position="100"/>
    </location>
</feature>
<evidence type="ECO:0000256" key="5">
    <source>
        <dbReference type="SAM" id="Phobius"/>
    </source>
</evidence>
<name>A0A5C6UUR4_9FLAO</name>
<feature type="transmembrane region" description="Helical" evidence="5">
    <location>
        <begin position="298"/>
        <end position="318"/>
    </location>
</feature>
<keyword evidence="8" id="KW-1185">Reference proteome</keyword>
<organism evidence="7 8">
    <name type="scientific">Luteibaculum oceani</name>
    <dbReference type="NCBI Taxonomy" id="1294296"/>
    <lineage>
        <taxon>Bacteria</taxon>
        <taxon>Pseudomonadati</taxon>
        <taxon>Bacteroidota</taxon>
        <taxon>Flavobacteriia</taxon>
        <taxon>Flavobacteriales</taxon>
        <taxon>Luteibaculaceae</taxon>
        <taxon>Luteibaculum</taxon>
    </lineage>
</organism>
<dbReference type="InterPro" id="IPR051533">
    <property type="entry name" value="WaaL-like"/>
</dbReference>
<feature type="transmembrane region" description="Helical" evidence="5">
    <location>
        <begin position="58"/>
        <end position="75"/>
    </location>
</feature>
<dbReference type="OrthoDB" id="783093at2"/>
<keyword evidence="3 5" id="KW-1133">Transmembrane helix</keyword>
<evidence type="ECO:0000313" key="7">
    <source>
        <dbReference type="EMBL" id="TXC77123.1"/>
    </source>
</evidence>
<feature type="transmembrane region" description="Helical" evidence="5">
    <location>
        <begin position="443"/>
        <end position="464"/>
    </location>
</feature>
<feature type="transmembrane region" description="Helical" evidence="5">
    <location>
        <begin position="167"/>
        <end position="186"/>
    </location>
</feature>
<protein>
    <submittedName>
        <fullName evidence="7">O-antigen ligase family protein</fullName>
    </submittedName>
</protein>
<dbReference type="AlphaFoldDB" id="A0A5C6UUR4"/>
<dbReference type="GO" id="GO:0016874">
    <property type="term" value="F:ligase activity"/>
    <property type="evidence" value="ECO:0007669"/>
    <property type="project" value="UniProtKB-KW"/>
</dbReference>
<dbReference type="PANTHER" id="PTHR37422:SF13">
    <property type="entry name" value="LIPOPOLYSACCHARIDE BIOSYNTHESIS PROTEIN PA4999-RELATED"/>
    <property type="match status" value="1"/>
</dbReference>
<feature type="transmembrane region" description="Helical" evidence="5">
    <location>
        <begin position="37"/>
        <end position="53"/>
    </location>
</feature>
<evidence type="ECO:0000256" key="4">
    <source>
        <dbReference type="ARBA" id="ARBA00023136"/>
    </source>
</evidence>
<reference evidence="7 8" key="1">
    <citation type="submission" date="2019-08" db="EMBL/GenBank/DDBJ databases">
        <title>Genome of Luteibaculum oceani JCM 18817.</title>
        <authorList>
            <person name="Bowman J.P."/>
        </authorList>
    </citation>
    <scope>NUCLEOTIDE SEQUENCE [LARGE SCALE GENOMIC DNA]</scope>
    <source>
        <strain evidence="7 8">JCM 18817</strain>
    </source>
</reference>
<feature type="transmembrane region" description="Helical" evidence="5">
    <location>
        <begin position="225"/>
        <end position="244"/>
    </location>
</feature>
<evidence type="ECO:0000313" key="8">
    <source>
        <dbReference type="Proteomes" id="UP000321168"/>
    </source>
</evidence>
<feature type="domain" description="O-antigen ligase-related" evidence="6">
    <location>
        <begin position="257"/>
        <end position="397"/>
    </location>
</feature>
<dbReference type="Proteomes" id="UP000321168">
    <property type="component" value="Unassembled WGS sequence"/>
</dbReference>
<dbReference type="EMBL" id="VORB01000008">
    <property type="protein sequence ID" value="TXC77123.1"/>
    <property type="molecule type" value="Genomic_DNA"/>
</dbReference>
<evidence type="ECO:0000259" key="6">
    <source>
        <dbReference type="Pfam" id="PF04932"/>
    </source>
</evidence>
<gene>
    <name evidence="7" type="ORF">FRX97_09680</name>
</gene>
<feature type="transmembrane region" description="Helical" evidence="5">
    <location>
        <begin position="12"/>
        <end position="31"/>
    </location>
</feature>
<comment type="subcellular location">
    <subcellularLocation>
        <location evidence="1">Membrane</location>
        <topology evidence="1">Multi-pass membrane protein</topology>
    </subcellularLocation>
</comment>
<keyword evidence="2 5" id="KW-0812">Transmembrane</keyword>